<evidence type="ECO:0000256" key="14">
    <source>
        <dbReference type="ARBA" id="ARBA00022842"/>
    </source>
</evidence>
<dbReference type="EC" id="2.7.7.18" evidence="20"/>
<evidence type="ECO:0000313" key="23">
    <source>
        <dbReference type="EMBL" id="CEK75213.1"/>
    </source>
</evidence>
<dbReference type="InterPro" id="IPR051182">
    <property type="entry name" value="Euk_NMN_adenylyltrnsfrase"/>
</dbReference>
<evidence type="ECO:0000256" key="12">
    <source>
        <dbReference type="ARBA" id="ARBA00022833"/>
    </source>
</evidence>
<accession>A0A0B7A310</accession>
<dbReference type="CDD" id="cd09286">
    <property type="entry name" value="NMNAT_Eukarya"/>
    <property type="match status" value="1"/>
</dbReference>
<keyword evidence="16" id="KW-0539">Nucleus</keyword>
<keyword evidence="9 20" id="KW-0808">Transferase</keyword>
<reference evidence="23" key="1">
    <citation type="submission" date="2014-12" db="EMBL/GenBank/DDBJ databases">
        <title>Insight into the proteome of Arion vulgaris.</title>
        <authorList>
            <person name="Aradska J."/>
            <person name="Bulat T."/>
            <person name="Smidak R."/>
            <person name="Sarate P."/>
            <person name="Gangsoo J."/>
            <person name="Sialana F."/>
            <person name="Bilban M."/>
            <person name="Lubec G."/>
        </authorList>
    </citation>
    <scope>NUCLEOTIDE SEQUENCE</scope>
    <source>
        <tissue evidence="23">Skin</tissue>
    </source>
</reference>
<comment type="cofactor">
    <cofactor evidence="1">
        <name>Mg(2+)</name>
        <dbReference type="ChEBI" id="CHEBI:18420"/>
    </cofactor>
</comment>
<evidence type="ECO:0000256" key="3">
    <source>
        <dbReference type="ARBA" id="ARBA00004123"/>
    </source>
</evidence>
<comment type="cofactor">
    <cofactor evidence="2">
        <name>Zn(2+)</name>
        <dbReference type="ChEBI" id="CHEBI:29105"/>
    </cofactor>
</comment>
<evidence type="ECO:0000256" key="8">
    <source>
        <dbReference type="ARBA" id="ARBA00022642"/>
    </source>
</evidence>
<dbReference type="GO" id="GO:0004515">
    <property type="term" value="F:nicotinate-nucleotide adenylyltransferase activity"/>
    <property type="evidence" value="ECO:0007669"/>
    <property type="project" value="UniProtKB-EC"/>
</dbReference>
<dbReference type="EC" id="2.7.7.1" evidence="20"/>
<dbReference type="PANTHER" id="PTHR12039">
    <property type="entry name" value="NICOTINAMIDE MONONUCLEOTIDE ADENYLYLTRANSFERASE"/>
    <property type="match status" value="1"/>
</dbReference>
<keyword evidence="13 20" id="KW-0067">ATP-binding</keyword>
<dbReference type="FunFam" id="3.40.50.620:FF:000101">
    <property type="entry name" value="Nicotinamide-nucleotide adenylyltransferase"/>
    <property type="match status" value="1"/>
</dbReference>
<gene>
    <name evidence="23" type="primary">ORF94547</name>
</gene>
<evidence type="ECO:0000259" key="22">
    <source>
        <dbReference type="Pfam" id="PF01467"/>
    </source>
</evidence>
<feature type="region of interest" description="Disordered" evidence="21">
    <location>
        <begin position="109"/>
        <end position="129"/>
    </location>
</feature>
<comment type="catalytic activity">
    <reaction evidence="18">
        <text>beta-nicotinamide D-ribonucleotide + ATP + H(+) = diphosphate + NAD(+)</text>
        <dbReference type="Rhea" id="RHEA:21360"/>
        <dbReference type="ChEBI" id="CHEBI:14649"/>
        <dbReference type="ChEBI" id="CHEBI:15378"/>
        <dbReference type="ChEBI" id="CHEBI:30616"/>
        <dbReference type="ChEBI" id="CHEBI:33019"/>
        <dbReference type="ChEBI" id="CHEBI:57540"/>
        <dbReference type="EC" id="2.7.7.1"/>
    </reaction>
    <physiologicalReaction direction="left-to-right" evidence="18">
        <dbReference type="Rhea" id="RHEA:21361"/>
    </physiologicalReaction>
    <physiologicalReaction direction="right-to-left" evidence="18">
        <dbReference type="Rhea" id="RHEA:21362"/>
    </physiologicalReaction>
</comment>
<evidence type="ECO:0000256" key="1">
    <source>
        <dbReference type="ARBA" id="ARBA00001946"/>
    </source>
</evidence>
<evidence type="ECO:0000256" key="7">
    <source>
        <dbReference type="ARBA" id="ARBA00022553"/>
    </source>
</evidence>
<organism evidence="23">
    <name type="scientific">Arion vulgaris</name>
    <dbReference type="NCBI Taxonomy" id="1028688"/>
    <lineage>
        <taxon>Eukaryota</taxon>
        <taxon>Metazoa</taxon>
        <taxon>Spiralia</taxon>
        <taxon>Lophotrochozoa</taxon>
        <taxon>Mollusca</taxon>
        <taxon>Gastropoda</taxon>
        <taxon>Heterobranchia</taxon>
        <taxon>Euthyneura</taxon>
        <taxon>Panpulmonata</taxon>
        <taxon>Eupulmonata</taxon>
        <taxon>Stylommatophora</taxon>
        <taxon>Helicina</taxon>
        <taxon>Arionoidea</taxon>
        <taxon>Arionidae</taxon>
        <taxon>Arion</taxon>
    </lineage>
</organism>
<comment type="similarity">
    <text evidence="6 20">Belongs to the eukaryotic NMN adenylyltransferase family.</text>
</comment>
<keyword evidence="12" id="KW-0862">Zinc</keyword>
<dbReference type="InterPro" id="IPR004821">
    <property type="entry name" value="Cyt_trans-like"/>
</dbReference>
<evidence type="ECO:0000256" key="21">
    <source>
        <dbReference type="SAM" id="MobiDB-lite"/>
    </source>
</evidence>
<evidence type="ECO:0000256" key="19">
    <source>
        <dbReference type="ARBA" id="ARBA00064648"/>
    </source>
</evidence>
<comment type="catalytic activity">
    <reaction evidence="17">
        <text>nicotinate beta-D-ribonucleotide + ATP + H(+) = deamido-NAD(+) + diphosphate</text>
        <dbReference type="Rhea" id="RHEA:22860"/>
        <dbReference type="ChEBI" id="CHEBI:15378"/>
        <dbReference type="ChEBI" id="CHEBI:30616"/>
        <dbReference type="ChEBI" id="CHEBI:33019"/>
        <dbReference type="ChEBI" id="CHEBI:57502"/>
        <dbReference type="ChEBI" id="CHEBI:58437"/>
        <dbReference type="EC" id="2.7.7.18"/>
    </reaction>
    <physiologicalReaction direction="left-to-right" evidence="17">
        <dbReference type="Rhea" id="RHEA:22861"/>
    </physiologicalReaction>
    <physiologicalReaction direction="right-to-left" evidence="17">
        <dbReference type="Rhea" id="RHEA:22862"/>
    </physiologicalReaction>
</comment>
<dbReference type="AlphaFoldDB" id="A0A0B7A310"/>
<dbReference type="UniPathway" id="UPA00253">
    <property type="reaction ID" value="UER00332"/>
</dbReference>
<evidence type="ECO:0000256" key="20">
    <source>
        <dbReference type="RuleBase" id="RU362021"/>
    </source>
</evidence>
<dbReference type="GO" id="GO:0005634">
    <property type="term" value="C:nucleus"/>
    <property type="evidence" value="ECO:0007669"/>
    <property type="project" value="UniProtKB-SubCell"/>
</dbReference>
<evidence type="ECO:0000256" key="6">
    <source>
        <dbReference type="ARBA" id="ARBA00007064"/>
    </source>
</evidence>
<feature type="non-terminal residue" evidence="23">
    <location>
        <position position="304"/>
    </location>
</feature>
<evidence type="ECO:0000256" key="9">
    <source>
        <dbReference type="ARBA" id="ARBA00022679"/>
    </source>
</evidence>
<dbReference type="EMBL" id="HACG01028348">
    <property type="protein sequence ID" value="CEK75213.1"/>
    <property type="molecule type" value="Transcribed_RNA"/>
</dbReference>
<evidence type="ECO:0000256" key="5">
    <source>
        <dbReference type="ARBA" id="ARBA00005019"/>
    </source>
</evidence>
<dbReference type="SUPFAM" id="SSF52374">
    <property type="entry name" value="Nucleotidylyl transferase"/>
    <property type="match status" value="1"/>
</dbReference>
<evidence type="ECO:0000256" key="16">
    <source>
        <dbReference type="ARBA" id="ARBA00023242"/>
    </source>
</evidence>
<keyword evidence="11 20" id="KW-0547">Nucleotide-binding</keyword>
<evidence type="ECO:0000256" key="17">
    <source>
        <dbReference type="ARBA" id="ARBA00048514"/>
    </source>
</evidence>
<evidence type="ECO:0000256" key="18">
    <source>
        <dbReference type="ARBA" id="ARBA00048969"/>
    </source>
</evidence>
<dbReference type="InterPro" id="IPR014729">
    <property type="entry name" value="Rossmann-like_a/b/a_fold"/>
</dbReference>
<evidence type="ECO:0000256" key="4">
    <source>
        <dbReference type="ARBA" id="ARBA00004658"/>
    </source>
</evidence>
<evidence type="ECO:0000256" key="2">
    <source>
        <dbReference type="ARBA" id="ARBA00001947"/>
    </source>
</evidence>
<feature type="compositionally biased region" description="Basic residues" evidence="21">
    <location>
        <begin position="117"/>
        <end position="127"/>
    </location>
</feature>
<evidence type="ECO:0000256" key="15">
    <source>
        <dbReference type="ARBA" id="ARBA00023027"/>
    </source>
</evidence>
<keyword evidence="7" id="KW-0597">Phosphoprotein</keyword>
<dbReference type="GO" id="GO:0005524">
    <property type="term" value="F:ATP binding"/>
    <property type="evidence" value="ECO:0007669"/>
    <property type="project" value="UniProtKB-KW"/>
</dbReference>
<protein>
    <recommendedName>
        <fullName evidence="20">Nicotinamide-nucleotide adenylyltransferase</fullName>
        <ecNumber evidence="20">2.7.7.1</ecNumber>
        <ecNumber evidence="20">2.7.7.18</ecNumber>
    </recommendedName>
</protein>
<comment type="subunit">
    <text evidence="19">Homohexamer. Interacts with ADPRT/PARP1.</text>
</comment>
<comment type="pathway">
    <text evidence="5">Cofactor biosynthesis; NAD(+) biosynthesis; deamido-NAD(+) from nicotinate D-ribonucleotide: step 1/1.</text>
</comment>
<dbReference type="Pfam" id="PF01467">
    <property type="entry name" value="CTP_transf_like"/>
    <property type="match status" value="1"/>
</dbReference>
<dbReference type="GO" id="GO:0009435">
    <property type="term" value="P:NAD+ biosynthetic process"/>
    <property type="evidence" value="ECO:0007669"/>
    <property type="project" value="UniProtKB-UniPathway"/>
</dbReference>
<keyword evidence="14" id="KW-0460">Magnesium</keyword>
<keyword evidence="8 20" id="KW-0662">Pyridine nucleotide biosynthesis</keyword>
<evidence type="ECO:0000256" key="13">
    <source>
        <dbReference type="ARBA" id="ARBA00022840"/>
    </source>
</evidence>
<comment type="pathway">
    <text evidence="4 20">Cofactor biosynthesis; NAD(+) biosynthesis; NAD(+) from nicotinamide D-ribonucleotide: step 1/1.</text>
</comment>
<dbReference type="InterPro" id="IPR045094">
    <property type="entry name" value="NMNAT_euk"/>
</dbReference>
<dbReference type="Gene3D" id="3.40.50.620">
    <property type="entry name" value="HUPs"/>
    <property type="match status" value="1"/>
</dbReference>
<dbReference type="InterPro" id="IPR005248">
    <property type="entry name" value="NadD/NMNAT"/>
</dbReference>
<proteinExistence type="inferred from homology"/>
<keyword evidence="10 20" id="KW-0548">Nucleotidyltransferase</keyword>
<evidence type="ECO:0000256" key="11">
    <source>
        <dbReference type="ARBA" id="ARBA00022741"/>
    </source>
</evidence>
<name>A0A0B7A310_9EUPU</name>
<dbReference type="NCBIfam" id="TIGR00482">
    <property type="entry name" value="nicotinate (nicotinamide) nucleotide adenylyltransferase"/>
    <property type="match status" value="1"/>
</dbReference>
<sequence>MDMASPKKVALLACGSYNPVTNMHLRMFEIARDALNKTGKYQVISGMISPVSDNYKKKGLASVKHRCEMLKAALKTSDWIKMDVWECMQTSWTRTAQVLRHHKQQLETQYNSIHRPSPSKRRKKRHNSVSDIPENQVPHVEVDGNHVPQVKLLCGGDLLESFAVPGLWKNEDIEYIVGTHGLVVISRYGSDPLKFIYESDILSRLKENIFIVTEWIYNDISSTKIRRALYRDESVKYLVQDSVIEYIHEHQLYGTSKNGSDNKDINNLNSTSDQQVISCLEEESSVYHGQRRNKIDISRKNSKS</sequence>
<feature type="domain" description="Cytidyltransferase-like" evidence="22">
    <location>
        <begin position="12"/>
        <end position="227"/>
    </location>
</feature>
<dbReference type="GO" id="GO:0000309">
    <property type="term" value="F:nicotinamide-nucleotide adenylyltransferase activity"/>
    <property type="evidence" value="ECO:0007669"/>
    <property type="project" value="UniProtKB-EC"/>
</dbReference>
<dbReference type="PANTHER" id="PTHR12039:SF0">
    <property type="entry name" value="NICOTINAMIDE-NUCLEOTIDE ADENYLYLTRANSFERASE"/>
    <property type="match status" value="1"/>
</dbReference>
<keyword evidence="15 20" id="KW-0520">NAD</keyword>
<comment type="subcellular location">
    <subcellularLocation>
        <location evidence="3">Nucleus</location>
    </subcellularLocation>
</comment>
<evidence type="ECO:0000256" key="10">
    <source>
        <dbReference type="ARBA" id="ARBA00022695"/>
    </source>
</evidence>